<evidence type="ECO:0000256" key="3">
    <source>
        <dbReference type="ARBA" id="ARBA00022544"/>
    </source>
</evidence>
<keyword evidence="4" id="KW-0732">Signal</keyword>
<evidence type="ECO:0000256" key="5">
    <source>
        <dbReference type="ARBA" id="ARBA00022801"/>
    </source>
</evidence>
<keyword evidence="7" id="KW-0961">Cell wall biogenesis/degradation</keyword>
<keyword evidence="6" id="KW-0749">Sporulation</keyword>
<name>A0A645HUA1_9ZZZZ</name>
<dbReference type="Gene3D" id="6.20.240.60">
    <property type="match status" value="1"/>
</dbReference>
<dbReference type="NCBIfam" id="TIGR02869">
    <property type="entry name" value="spore_SleB"/>
    <property type="match status" value="1"/>
</dbReference>
<dbReference type="GO" id="GO:0016787">
    <property type="term" value="F:hydrolase activity"/>
    <property type="evidence" value="ECO:0007669"/>
    <property type="project" value="UniProtKB-KW"/>
</dbReference>
<dbReference type="Gene3D" id="1.10.10.2520">
    <property type="entry name" value="Cell wall hydrolase SleB, domain 1"/>
    <property type="match status" value="1"/>
</dbReference>
<dbReference type="InterPro" id="IPR036366">
    <property type="entry name" value="PGBDSf"/>
</dbReference>
<organism evidence="10">
    <name type="scientific">bioreactor metagenome</name>
    <dbReference type="NCBI Taxonomy" id="1076179"/>
    <lineage>
        <taxon>unclassified sequences</taxon>
        <taxon>metagenomes</taxon>
        <taxon>ecological metagenomes</taxon>
    </lineage>
</organism>
<dbReference type="InterPro" id="IPR042047">
    <property type="entry name" value="SleB_dom1"/>
</dbReference>
<proteinExistence type="inferred from homology"/>
<sequence length="176" mass="18078">MDGIFGAGTKAAVVYFQKANGLTPDGVVGATTAKALGMSAGGGSSGGSSGSSEGGSGSSNNNDMYLLARLVYGEARGEPYKGQVAVAAVVLNRVKSSSFPNSMSGVIYQSGAFSVVADGQINLSPNETAIKAARDAMNGWDPTGGCLYYYNPEKTTNKWMLSKPVLLSIGKHAFFK</sequence>
<dbReference type="InterPro" id="IPR036365">
    <property type="entry name" value="PGBD-like_sf"/>
</dbReference>
<dbReference type="GO" id="GO:0030435">
    <property type="term" value="P:sporulation resulting in formation of a cellular spore"/>
    <property type="evidence" value="ECO:0007669"/>
    <property type="project" value="UniProtKB-KW"/>
</dbReference>
<dbReference type="InterPro" id="IPR002477">
    <property type="entry name" value="Peptidoglycan-bd-like"/>
</dbReference>
<evidence type="ECO:0000256" key="6">
    <source>
        <dbReference type="ARBA" id="ARBA00022969"/>
    </source>
</evidence>
<evidence type="ECO:0000256" key="1">
    <source>
        <dbReference type="ARBA" id="ARBA00007010"/>
    </source>
</evidence>
<dbReference type="InterPro" id="IPR014224">
    <property type="entry name" value="Spore_cortex_SleB"/>
</dbReference>
<evidence type="ECO:0000259" key="9">
    <source>
        <dbReference type="Pfam" id="PF07486"/>
    </source>
</evidence>
<dbReference type="EMBL" id="VSSQ01099504">
    <property type="protein sequence ID" value="MPN42052.1"/>
    <property type="molecule type" value="Genomic_DNA"/>
</dbReference>
<comment type="caution">
    <text evidence="10">The sequence shown here is derived from an EMBL/GenBank/DDBJ whole genome shotgun (WGS) entry which is preliminary data.</text>
</comment>
<evidence type="ECO:0000256" key="4">
    <source>
        <dbReference type="ARBA" id="ARBA00022729"/>
    </source>
</evidence>
<evidence type="ECO:0000256" key="7">
    <source>
        <dbReference type="ARBA" id="ARBA00023316"/>
    </source>
</evidence>
<evidence type="ECO:0000313" key="10">
    <source>
        <dbReference type="EMBL" id="MPN42052.1"/>
    </source>
</evidence>
<feature type="domain" description="Peptidoglycan binding-like" evidence="8">
    <location>
        <begin position="2"/>
        <end position="36"/>
    </location>
</feature>
<keyword evidence="3" id="KW-0309">Germination</keyword>
<dbReference type="Pfam" id="PF07486">
    <property type="entry name" value="Hydrolase_2"/>
    <property type="match status" value="1"/>
</dbReference>
<dbReference type="GO" id="GO:0009847">
    <property type="term" value="P:spore germination"/>
    <property type="evidence" value="ECO:0007669"/>
    <property type="project" value="InterPro"/>
</dbReference>
<gene>
    <name evidence="10" type="primary">sleB_2</name>
    <name evidence="10" type="ORF">SDC9_189608</name>
</gene>
<dbReference type="Gene3D" id="1.10.101.10">
    <property type="entry name" value="PGBD-like superfamily/PGBD"/>
    <property type="match status" value="1"/>
</dbReference>
<dbReference type="GO" id="GO:0071555">
    <property type="term" value="P:cell wall organization"/>
    <property type="evidence" value="ECO:0007669"/>
    <property type="project" value="UniProtKB-KW"/>
</dbReference>
<dbReference type="InterPro" id="IPR011105">
    <property type="entry name" value="Cell_wall_hydrolase_SleB"/>
</dbReference>
<evidence type="ECO:0000259" key="8">
    <source>
        <dbReference type="Pfam" id="PF01471"/>
    </source>
</evidence>
<dbReference type="SUPFAM" id="SSF47090">
    <property type="entry name" value="PGBD-like"/>
    <property type="match status" value="1"/>
</dbReference>
<dbReference type="Pfam" id="PF01471">
    <property type="entry name" value="PG_binding_1"/>
    <property type="match status" value="1"/>
</dbReference>
<reference evidence="10" key="1">
    <citation type="submission" date="2019-08" db="EMBL/GenBank/DDBJ databases">
        <authorList>
            <person name="Kucharzyk K."/>
            <person name="Murdoch R.W."/>
            <person name="Higgins S."/>
            <person name="Loffler F."/>
        </authorList>
    </citation>
    <scope>NUCLEOTIDE SEQUENCE</scope>
</reference>
<comment type="similarity">
    <text evidence="1">Belongs to the SleB family.</text>
</comment>
<keyword evidence="5" id="KW-0378">Hydrolase</keyword>
<dbReference type="AlphaFoldDB" id="A0A645HUA1"/>
<accession>A0A645HUA1</accession>
<feature type="domain" description="Cell wall hydrolase SleB" evidence="9">
    <location>
        <begin position="77"/>
        <end position="175"/>
    </location>
</feature>
<protein>
    <recommendedName>
        <fullName evidence="2">Spore cortex-lytic enzyme</fullName>
    </recommendedName>
</protein>
<evidence type="ECO:0000256" key="2">
    <source>
        <dbReference type="ARBA" id="ARBA00018364"/>
    </source>
</evidence>